<proteinExistence type="inferred from homology"/>
<name>A0ABV2QEU5_9BURK</name>
<protein>
    <recommendedName>
        <fullName evidence="3">Urease accessory protein UreD</fullName>
    </recommendedName>
</protein>
<comment type="subcellular location">
    <subcellularLocation>
        <location evidence="3">Cytoplasm</location>
    </subcellularLocation>
</comment>
<dbReference type="PANTHER" id="PTHR33643:SF1">
    <property type="entry name" value="UREASE ACCESSORY PROTEIN D"/>
    <property type="match status" value="1"/>
</dbReference>
<accession>A0ABV2QEU5</accession>
<comment type="function">
    <text evidence="3">Required for maturation of urease via the functional incorporation of the urease nickel metallocenter.</text>
</comment>
<comment type="subunit">
    <text evidence="3">UreD, UreF and UreG form a complex that acts as a GTP-hydrolysis-dependent molecular chaperone, activating the urease apoprotein by helping to assemble the nickel containing metallocenter of UreC. The UreE protein probably delivers the nickel.</text>
</comment>
<evidence type="ECO:0000256" key="2">
    <source>
        <dbReference type="ARBA" id="ARBA00023186"/>
    </source>
</evidence>
<dbReference type="EMBL" id="JBEPSH010000010">
    <property type="protein sequence ID" value="MET4579559.1"/>
    <property type="molecule type" value="Genomic_DNA"/>
</dbReference>
<dbReference type="Proteomes" id="UP001549320">
    <property type="component" value="Unassembled WGS sequence"/>
</dbReference>
<reference evidence="4 5" key="1">
    <citation type="submission" date="2024-06" db="EMBL/GenBank/DDBJ databases">
        <title>Sorghum-associated microbial communities from plants grown in Nebraska, USA.</title>
        <authorList>
            <person name="Schachtman D."/>
        </authorList>
    </citation>
    <scope>NUCLEOTIDE SEQUENCE [LARGE SCALE GENOMIC DNA]</scope>
    <source>
        <strain evidence="4 5">2709</strain>
    </source>
</reference>
<dbReference type="HAMAP" id="MF_01384">
    <property type="entry name" value="UreD"/>
    <property type="match status" value="1"/>
</dbReference>
<keyword evidence="5" id="KW-1185">Reference proteome</keyword>
<gene>
    <name evidence="3" type="primary">ureD</name>
    <name evidence="4" type="ORF">ABIE13_004696</name>
</gene>
<dbReference type="Pfam" id="PF01774">
    <property type="entry name" value="UreD"/>
    <property type="match status" value="1"/>
</dbReference>
<keyword evidence="3" id="KW-0963">Cytoplasm</keyword>
<organism evidence="4 5">
    <name type="scientific">Ottowia thiooxydans</name>
    <dbReference type="NCBI Taxonomy" id="219182"/>
    <lineage>
        <taxon>Bacteria</taxon>
        <taxon>Pseudomonadati</taxon>
        <taxon>Pseudomonadota</taxon>
        <taxon>Betaproteobacteria</taxon>
        <taxon>Burkholderiales</taxon>
        <taxon>Comamonadaceae</taxon>
        <taxon>Ottowia</taxon>
    </lineage>
</organism>
<evidence type="ECO:0000313" key="5">
    <source>
        <dbReference type="Proteomes" id="UP001549320"/>
    </source>
</evidence>
<evidence type="ECO:0000313" key="4">
    <source>
        <dbReference type="EMBL" id="MET4579559.1"/>
    </source>
</evidence>
<comment type="similarity">
    <text evidence="1 3">Belongs to the UreD family.</text>
</comment>
<dbReference type="InterPro" id="IPR002669">
    <property type="entry name" value="UreD"/>
</dbReference>
<sequence length="276" mass="29929">MAWHAQLSLDYQTQQGKSTVQFLHDGPLRVLKSLYPEGPAICHNVLVHPPGGLVGGDILDISVHVGQGAHALVTTPGATRFYKSNGQRALQRTRLQLDSGARLEWLPLEAIAYNACDAANQLEFALAEGAQLLNWDITALGLPNAGQPFEQGAFVQHIEWPGHFLEHGEIAAKDSLLLDGALGLAGRRCMGTLILASGTPLARGQRESLEESTHAMLESAPEGLIAGVTAPNEHMLVLRGLSPLVEPMMQLWKSVWAHWRSELWGVNGDAPRIWST</sequence>
<comment type="caution">
    <text evidence="4">The sequence shown here is derived from an EMBL/GenBank/DDBJ whole genome shotgun (WGS) entry which is preliminary data.</text>
</comment>
<dbReference type="RefSeq" id="WP_354447755.1">
    <property type="nucleotide sequence ID" value="NZ_JBEPSH010000010.1"/>
</dbReference>
<dbReference type="PANTHER" id="PTHR33643">
    <property type="entry name" value="UREASE ACCESSORY PROTEIN D"/>
    <property type="match status" value="1"/>
</dbReference>
<evidence type="ECO:0000256" key="1">
    <source>
        <dbReference type="ARBA" id="ARBA00007177"/>
    </source>
</evidence>
<keyword evidence="2 3" id="KW-0143">Chaperone</keyword>
<evidence type="ECO:0000256" key="3">
    <source>
        <dbReference type="HAMAP-Rule" id="MF_01384"/>
    </source>
</evidence>
<keyword evidence="3" id="KW-0996">Nickel insertion</keyword>